<comment type="caution">
    <text evidence="5">The sequence shown here is derived from an EMBL/GenBank/DDBJ whole genome shotgun (WGS) entry which is preliminary data.</text>
</comment>
<proteinExistence type="predicted"/>
<evidence type="ECO:0000256" key="1">
    <source>
        <dbReference type="ARBA" id="ARBA00023015"/>
    </source>
</evidence>
<organism evidence="5 6">
    <name type="scientific">Curvularia kusanoi</name>
    <name type="common">Cochliobolus kusanoi</name>
    <dbReference type="NCBI Taxonomy" id="90978"/>
    <lineage>
        <taxon>Eukaryota</taxon>
        <taxon>Fungi</taxon>
        <taxon>Dikarya</taxon>
        <taxon>Ascomycota</taxon>
        <taxon>Pezizomycotina</taxon>
        <taxon>Dothideomycetes</taxon>
        <taxon>Pleosporomycetidae</taxon>
        <taxon>Pleosporales</taxon>
        <taxon>Pleosporineae</taxon>
        <taxon>Pleosporaceae</taxon>
        <taxon>Curvularia</taxon>
    </lineage>
</organism>
<protein>
    <recommendedName>
        <fullName evidence="4">Xylanolytic transcriptional activator regulatory domain-containing protein</fullName>
    </recommendedName>
</protein>
<sequence>MAPMLQNLSRYIQDGNGAFISGGILWWGDLVNVPRSDPLAHLRMIDGSPGLAFYHVCFALSVLIEHVPLHLPDIQTAETYFTRARKLIGDPSITNHALADVPALTLMAFYLIEVNRRDLAAKYVGLAALAASAHGAHRSADNEARKREFWTLFILDRWISMLMGRPPTIMEESIRLQPPADDPNDPNNVRMPPCAGLYANVELARVSGYVVQEVYRVAPRTPKRADEVNADEALRRLHDWLARLPAEFQLELYPDLPRRDPPCCTMHMSYNQLIILTTRRIFFDAIKEVIELAQQRSNSSSCLRRKTHEKYIRVCIEAAQRNVVLAAQMHSTPGRWLQSSLHFLFNAAVILLLDRISSAYDERAKTDKAARGLHREEITFAIDVFRKEAETGTNYQADCCKVLQDLQALSGRCLNTQRE</sequence>
<dbReference type="InterPro" id="IPR051127">
    <property type="entry name" value="Fungal_SecMet_Regulators"/>
</dbReference>
<evidence type="ECO:0000313" key="6">
    <source>
        <dbReference type="Proteomes" id="UP000801428"/>
    </source>
</evidence>
<evidence type="ECO:0000256" key="2">
    <source>
        <dbReference type="ARBA" id="ARBA00023163"/>
    </source>
</evidence>
<feature type="domain" description="Xylanolytic transcriptional activator regulatory" evidence="4">
    <location>
        <begin position="120"/>
        <end position="185"/>
    </location>
</feature>
<keyword evidence="2" id="KW-0804">Transcription</keyword>
<keyword evidence="1" id="KW-0805">Transcription regulation</keyword>
<dbReference type="CDD" id="cd12148">
    <property type="entry name" value="fungal_TF_MHR"/>
    <property type="match status" value="1"/>
</dbReference>
<gene>
    <name evidence="5" type="ORF">E8E13_000736</name>
</gene>
<dbReference type="GO" id="GO:0008270">
    <property type="term" value="F:zinc ion binding"/>
    <property type="evidence" value="ECO:0007669"/>
    <property type="project" value="InterPro"/>
</dbReference>
<reference evidence="5" key="1">
    <citation type="submission" date="2019-04" db="EMBL/GenBank/DDBJ databases">
        <title>Sequencing of skin fungus with MAO and IRED activity.</title>
        <authorList>
            <person name="Marsaioli A.J."/>
            <person name="Bonatto J.M.C."/>
            <person name="Reis Junior O."/>
        </authorList>
    </citation>
    <scope>NUCLEOTIDE SEQUENCE</scope>
    <source>
        <strain evidence="5">30M1</strain>
    </source>
</reference>
<dbReference type="PANTHER" id="PTHR47424">
    <property type="entry name" value="REGULATORY PROTEIN GAL4"/>
    <property type="match status" value="1"/>
</dbReference>
<dbReference type="PANTHER" id="PTHR47424:SF9">
    <property type="entry name" value="TAH-2"/>
    <property type="match status" value="1"/>
</dbReference>
<dbReference type="AlphaFoldDB" id="A0A9P4T3J3"/>
<dbReference type="GO" id="GO:0000435">
    <property type="term" value="P:positive regulation of transcription from RNA polymerase II promoter by galactose"/>
    <property type="evidence" value="ECO:0007669"/>
    <property type="project" value="TreeGrafter"/>
</dbReference>
<dbReference type="Proteomes" id="UP000801428">
    <property type="component" value="Unassembled WGS sequence"/>
</dbReference>
<dbReference type="EMBL" id="SWKU01000062">
    <property type="protein sequence ID" value="KAF2993041.1"/>
    <property type="molecule type" value="Genomic_DNA"/>
</dbReference>
<evidence type="ECO:0000259" key="4">
    <source>
        <dbReference type="SMART" id="SM00906"/>
    </source>
</evidence>
<dbReference type="GO" id="GO:0006351">
    <property type="term" value="P:DNA-templated transcription"/>
    <property type="evidence" value="ECO:0007669"/>
    <property type="project" value="InterPro"/>
</dbReference>
<dbReference type="GO" id="GO:0000981">
    <property type="term" value="F:DNA-binding transcription factor activity, RNA polymerase II-specific"/>
    <property type="evidence" value="ECO:0007669"/>
    <property type="project" value="TreeGrafter"/>
</dbReference>
<dbReference type="Pfam" id="PF04082">
    <property type="entry name" value="Fungal_trans"/>
    <property type="match status" value="1"/>
</dbReference>
<dbReference type="SMART" id="SM00906">
    <property type="entry name" value="Fungal_trans"/>
    <property type="match status" value="1"/>
</dbReference>
<evidence type="ECO:0000256" key="3">
    <source>
        <dbReference type="ARBA" id="ARBA00023242"/>
    </source>
</evidence>
<keyword evidence="6" id="KW-1185">Reference proteome</keyword>
<keyword evidence="3" id="KW-0539">Nucleus</keyword>
<name>A0A9P4T3J3_CURKU</name>
<evidence type="ECO:0000313" key="5">
    <source>
        <dbReference type="EMBL" id="KAF2993041.1"/>
    </source>
</evidence>
<accession>A0A9P4T3J3</accession>
<dbReference type="OrthoDB" id="3266505at2759"/>
<dbReference type="InterPro" id="IPR007219">
    <property type="entry name" value="XnlR_reg_dom"/>
</dbReference>
<dbReference type="GO" id="GO:0000978">
    <property type="term" value="F:RNA polymerase II cis-regulatory region sequence-specific DNA binding"/>
    <property type="evidence" value="ECO:0007669"/>
    <property type="project" value="TreeGrafter"/>
</dbReference>
<dbReference type="GO" id="GO:0005634">
    <property type="term" value="C:nucleus"/>
    <property type="evidence" value="ECO:0007669"/>
    <property type="project" value="TreeGrafter"/>
</dbReference>